<protein>
    <recommendedName>
        <fullName evidence="6">Aminotransferase</fullName>
        <ecNumber evidence="6">2.6.1.-</ecNumber>
    </recommendedName>
</protein>
<dbReference type="InterPro" id="IPR050596">
    <property type="entry name" value="AspAT/PAT-like"/>
</dbReference>
<dbReference type="PROSITE" id="PS00105">
    <property type="entry name" value="AA_TRANSFER_CLASS_1"/>
    <property type="match status" value="1"/>
</dbReference>
<dbReference type="InterPro" id="IPR015424">
    <property type="entry name" value="PyrdxlP-dep_Trfase"/>
</dbReference>
<organism evidence="8 9">
    <name type="scientific">Lentilactobacillus kisonensis DSM 19906 = JCM 15041</name>
    <dbReference type="NCBI Taxonomy" id="1423766"/>
    <lineage>
        <taxon>Bacteria</taxon>
        <taxon>Bacillati</taxon>
        <taxon>Bacillota</taxon>
        <taxon>Bacilli</taxon>
        <taxon>Lactobacillales</taxon>
        <taxon>Lactobacillaceae</taxon>
        <taxon>Lentilactobacillus</taxon>
    </lineage>
</organism>
<dbReference type="Proteomes" id="UP000051439">
    <property type="component" value="Unassembled WGS sequence"/>
</dbReference>
<dbReference type="PATRIC" id="fig|1423766.4.peg.126"/>
<dbReference type="Gene3D" id="3.90.1150.10">
    <property type="entry name" value="Aspartate Aminotransferase, domain 1"/>
    <property type="match status" value="1"/>
</dbReference>
<proteinExistence type="inferred from homology"/>
<reference evidence="8 9" key="1">
    <citation type="journal article" date="2015" name="Genome Announc.">
        <title>Expanding the biotechnology potential of lactobacilli through comparative genomics of 213 strains and associated genera.</title>
        <authorList>
            <person name="Sun Z."/>
            <person name="Harris H.M."/>
            <person name="McCann A."/>
            <person name="Guo C."/>
            <person name="Argimon S."/>
            <person name="Zhang W."/>
            <person name="Yang X."/>
            <person name="Jeffery I.B."/>
            <person name="Cooney J.C."/>
            <person name="Kagawa T.F."/>
            <person name="Liu W."/>
            <person name="Song Y."/>
            <person name="Salvetti E."/>
            <person name="Wrobel A."/>
            <person name="Rasinkangas P."/>
            <person name="Parkhill J."/>
            <person name="Rea M.C."/>
            <person name="O'Sullivan O."/>
            <person name="Ritari J."/>
            <person name="Douillard F.P."/>
            <person name="Paul Ross R."/>
            <person name="Yang R."/>
            <person name="Briner A.E."/>
            <person name="Felis G.E."/>
            <person name="de Vos W.M."/>
            <person name="Barrangou R."/>
            <person name="Klaenhammer T.R."/>
            <person name="Caufield P.W."/>
            <person name="Cui Y."/>
            <person name="Zhang H."/>
            <person name="O'Toole P.W."/>
        </authorList>
    </citation>
    <scope>NUCLEOTIDE SEQUENCE [LARGE SCALE GENOMIC DNA]</scope>
    <source>
        <strain evidence="8 9">DSM 19906</strain>
    </source>
</reference>
<dbReference type="AlphaFoldDB" id="A0A0R1P0Y1"/>
<comment type="similarity">
    <text evidence="2 6">Belongs to the class-I pyridoxal-phosphate-dependent aminotransferase family.</text>
</comment>
<evidence type="ECO:0000313" key="8">
    <source>
        <dbReference type="EMBL" id="KRL23402.1"/>
    </source>
</evidence>
<comment type="caution">
    <text evidence="8">The sequence shown here is derived from an EMBL/GenBank/DDBJ whole genome shotgun (WGS) entry which is preliminary data.</text>
</comment>
<dbReference type="InterPro" id="IPR004838">
    <property type="entry name" value="NHTrfase_class1_PyrdxlP-BS"/>
</dbReference>
<name>A0A0R1P0Y1_9LACO</name>
<evidence type="ECO:0000313" key="9">
    <source>
        <dbReference type="Proteomes" id="UP000051439"/>
    </source>
</evidence>
<dbReference type="PANTHER" id="PTHR46383">
    <property type="entry name" value="ASPARTATE AMINOTRANSFERASE"/>
    <property type="match status" value="1"/>
</dbReference>
<feature type="domain" description="Aminotransferase class I/classII large" evidence="7">
    <location>
        <begin position="33"/>
        <end position="387"/>
    </location>
</feature>
<evidence type="ECO:0000259" key="7">
    <source>
        <dbReference type="Pfam" id="PF00155"/>
    </source>
</evidence>
<keyword evidence="9" id="KW-1185">Reference proteome</keyword>
<dbReference type="CDD" id="cd00609">
    <property type="entry name" value="AAT_like"/>
    <property type="match status" value="1"/>
</dbReference>
<dbReference type="FunFam" id="3.40.640.10:FF:000033">
    <property type="entry name" value="Aspartate aminotransferase"/>
    <property type="match status" value="1"/>
</dbReference>
<keyword evidence="5" id="KW-0663">Pyridoxal phosphate</keyword>
<dbReference type="EMBL" id="AZEB01000001">
    <property type="protein sequence ID" value="KRL23402.1"/>
    <property type="molecule type" value="Genomic_DNA"/>
</dbReference>
<evidence type="ECO:0000256" key="6">
    <source>
        <dbReference type="RuleBase" id="RU000481"/>
    </source>
</evidence>
<gene>
    <name evidence="8" type="ORF">FC98_GL000128</name>
</gene>
<accession>A0A0R1P0Y1</accession>
<dbReference type="PANTHER" id="PTHR46383:SF1">
    <property type="entry name" value="ASPARTATE AMINOTRANSFERASE"/>
    <property type="match status" value="1"/>
</dbReference>
<evidence type="ECO:0000256" key="1">
    <source>
        <dbReference type="ARBA" id="ARBA00001933"/>
    </source>
</evidence>
<dbReference type="GO" id="GO:0008483">
    <property type="term" value="F:transaminase activity"/>
    <property type="evidence" value="ECO:0007669"/>
    <property type="project" value="UniProtKB-KW"/>
</dbReference>
<dbReference type="SUPFAM" id="SSF53383">
    <property type="entry name" value="PLP-dependent transferases"/>
    <property type="match status" value="1"/>
</dbReference>
<dbReference type="InterPro" id="IPR015422">
    <property type="entry name" value="PyrdxlP-dep_Trfase_small"/>
</dbReference>
<dbReference type="Pfam" id="PF00155">
    <property type="entry name" value="Aminotran_1_2"/>
    <property type="match status" value="1"/>
</dbReference>
<dbReference type="EC" id="2.6.1.-" evidence="6"/>
<evidence type="ECO:0000256" key="4">
    <source>
        <dbReference type="ARBA" id="ARBA00022679"/>
    </source>
</evidence>
<dbReference type="InterPro" id="IPR015421">
    <property type="entry name" value="PyrdxlP-dep_Trfase_major"/>
</dbReference>
<dbReference type="Gene3D" id="3.40.640.10">
    <property type="entry name" value="Type I PLP-dependent aspartate aminotransferase-like (Major domain)"/>
    <property type="match status" value="1"/>
</dbReference>
<dbReference type="GO" id="GO:0030170">
    <property type="term" value="F:pyridoxal phosphate binding"/>
    <property type="evidence" value="ECO:0007669"/>
    <property type="project" value="InterPro"/>
</dbReference>
<keyword evidence="3 6" id="KW-0032">Aminotransferase</keyword>
<evidence type="ECO:0000256" key="3">
    <source>
        <dbReference type="ARBA" id="ARBA00022576"/>
    </source>
</evidence>
<keyword evidence="4 6" id="KW-0808">Transferase</keyword>
<evidence type="ECO:0000256" key="5">
    <source>
        <dbReference type="ARBA" id="ARBA00022898"/>
    </source>
</evidence>
<evidence type="ECO:0000256" key="2">
    <source>
        <dbReference type="ARBA" id="ARBA00007441"/>
    </source>
</evidence>
<dbReference type="InterPro" id="IPR004839">
    <property type="entry name" value="Aminotransferase_I/II_large"/>
</dbReference>
<sequence length="408" mass="44665">MIMKFSNRTAQITPSATIKVSSKAKQMIRNGIDVINLGIGEPDFATPTAIADAAIDAIHSGKTSFYTPASGLLTLKQAIVERTQRDYGVVYTTDQISVTNGAKTALYVLMQVLINPGDEVLLPKPSWVSYQQQVYLADGQPVMVDTDRNFKITPDLLEQAYTSRSKVLVINSPQNPTGTLYSKNELRAIGNWAVDHNLVIVTDDIYGKLIYNNNRFYSPVQFEGRISEATIMVNGISKAYSMTGWRIGYIAGPQELIQRVNSLLSHMTGNPAAVSQYAAIAALQSDQQAVSRMRQAFEKRLNTIYPLLQKVPGFEITQKPQGALYLFPKVAVAMKMVGVTSSAQLVERLLNEAHVAVVDGAAFGLPGYIRLSYAASLTDLKTAVTRINGFMNHYLEKELSGGIGSETN</sequence>
<dbReference type="GO" id="GO:0006520">
    <property type="term" value="P:amino acid metabolic process"/>
    <property type="evidence" value="ECO:0007669"/>
    <property type="project" value="InterPro"/>
</dbReference>
<comment type="cofactor">
    <cofactor evidence="1 6">
        <name>pyridoxal 5'-phosphate</name>
        <dbReference type="ChEBI" id="CHEBI:597326"/>
    </cofactor>
</comment>
<dbReference type="PRINTS" id="PR00753">
    <property type="entry name" value="ACCSYNTHASE"/>
</dbReference>